<protein>
    <submittedName>
        <fullName evidence="1">Uncharacterized protein</fullName>
    </submittedName>
</protein>
<gene>
    <name evidence="1" type="ORF">FNF29_00648</name>
</gene>
<name>A0A5A8CW72_CAFRO</name>
<reference evidence="1 2" key="1">
    <citation type="submission" date="2019-07" db="EMBL/GenBank/DDBJ databases">
        <title>Genomes of Cafeteria roenbergensis.</title>
        <authorList>
            <person name="Fischer M.G."/>
            <person name="Hackl T."/>
            <person name="Roman M."/>
        </authorList>
    </citation>
    <scope>NUCLEOTIDE SEQUENCE [LARGE SCALE GENOMIC DNA]</scope>
    <source>
        <strain evidence="1 2">BVI</strain>
    </source>
</reference>
<organism evidence="1 2">
    <name type="scientific">Cafeteria roenbergensis</name>
    <name type="common">Marine flagellate</name>
    <dbReference type="NCBI Taxonomy" id="33653"/>
    <lineage>
        <taxon>Eukaryota</taxon>
        <taxon>Sar</taxon>
        <taxon>Stramenopiles</taxon>
        <taxon>Bigyra</taxon>
        <taxon>Opalozoa</taxon>
        <taxon>Bicosoecida</taxon>
        <taxon>Cafeteriaceae</taxon>
        <taxon>Cafeteria</taxon>
    </lineage>
</organism>
<dbReference type="EMBL" id="VLTN01000002">
    <property type="protein sequence ID" value="KAA0157296.1"/>
    <property type="molecule type" value="Genomic_DNA"/>
</dbReference>
<dbReference type="Proteomes" id="UP000323011">
    <property type="component" value="Unassembled WGS sequence"/>
</dbReference>
<proteinExistence type="predicted"/>
<accession>A0A5A8CW72</accession>
<evidence type="ECO:0000313" key="2">
    <source>
        <dbReference type="Proteomes" id="UP000323011"/>
    </source>
</evidence>
<evidence type="ECO:0000313" key="1">
    <source>
        <dbReference type="EMBL" id="KAA0157296.1"/>
    </source>
</evidence>
<keyword evidence="2" id="KW-1185">Reference proteome</keyword>
<dbReference type="AlphaFoldDB" id="A0A5A8CW72"/>
<sequence>MPLVQSCAQAKERWKQLARGLHQDRVGEGDGEQVIFEKFGMRATRSQARDLFIAAREANTWDRDMVEAGKEVDFA</sequence>
<comment type="caution">
    <text evidence="1">The sequence shown here is derived from an EMBL/GenBank/DDBJ whole genome shotgun (WGS) entry which is preliminary data.</text>
</comment>